<dbReference type="Proteomes" id="UP000663848">
    <property type="component" value="Unassembled WGS sequence"/>
</dbReference>
<sequence>MNQFKQCRLRRLEQLQAIPFLLVDIAYLCKLFLQQFAPVSSKHQDISSIEKDKPSFLVSSSLATLHLQQTIADEIIK</sequence>
<feature type="non-terminal residue" evidence="1">
    <location>
        <position position="1"/>
    </location>
</feature>
<comment type="caution">
    <text evidence="1">The sequence shown here is derived from an EMBL/GenBank/DDBJ whole genome shotgun (WGS) entry which is preliminary data.</text>
</comment>
<reference evidence="1" key="1">
    <citation type="submission" date="2021-02" db="EMBL/GenBank/DDBJ databases">
        <authorList>
            <person name="Nowell W R."/>
        </authorList>
    </citation>
    <scope>NUCLEOTIDE SEQUENCE</scope>
</reference>
<organism evidence="1 2">
    <name type="scientific">Rotaria socialis</name>
    <dbReference type="NCBI Taxonomy" id="392032"/>
    <lineage>
        <taxon>Eukaryota</taxon>
        <taxon>Metazoa</taxon>
        <taxon>Spiralia</taxon>
        <taxon>Gnathifera</taxon>
        <taxon>Rotifera</taxon>
        <taxon>Eurotatoria</taxon>
        <taxon>Bdelloidea</taxon>
        <taxon>Philodinida</taxon>
        <taxon>Philodinidae</taxon>
        <taxon>Rotaria</taxon>
    </lineage>
</organism>
<protein>
    <submittedName>
        <fullName evidence="1">Uncharacterized protein</fullName>
    </submittedName>
</protein>
<evidence type="ECO:0000313" key="2">
    <source>
        <dbReference type="Proteomes" id="UP000663848"/>
    </source>
</evidence>
<proteinExistence type="predicted"/>
<accession>A0A822D217</accession>
<evidence type="ECO:0000313" key="1">
    <source>
        <dbReference type="EMBL" id="CAF5059516.1"/>
    </source>
</evidence>
<dbReference type="EMBL" id="CAJOBR010054994">
    <property type="protein sequence ID" value="CAF5059516.1"/>
    <property type="molecule type" value="Genomic_DNA"/>
</dbReference>
<dbReference type="AlphaFoldDB" id="A0A822D217"/>
<gene>
    <name evidence="1" type="ORF">QYT958_LOCUS42563</name>
</gene>
<name>A0A822D217_9BILA</name>